<sequence length="84" mass="9585">MAPECFALTQHFSRSMIPFSAVQNRRPVPLRSAAEECTSVFQAHAPPGHERIVVTSAQHIQLSEVFSALRHLKKKTFQTERKRQ</sequence>
<evidence type="ECO:0000313" key="1">
    <source>
        <dbReference type="EMBL" id="GIX69696.1"/>
    </source>
</evidence>
<proteinExistence type="predicted"/>
<evidence type="ECO:0000313" key="2">
    <source>
        <dbReference type="Proteomes" id="UP001054945"/>
    </source>
</evidence>
<accession>A0AAV4MC98</accession>
<comment type="caution">
    <text evidence="1">The sequence shown here is derived from an EMBL/GenBank/DDBJ whole genome shotgun (WGS) entry which is preliminary data.</text>
</comment>
<organism evidence="1 2">
    <name type="scientific">Caerostris extrusa</name>
    <name type="common">Bark spider</name>
    <name type="synonym">Caerostris bankana</name>
    <dbReference type="NCBI Taxonomy" id="172846"/>
    <lineage>
        <taxon>Eukaryota</taxon>
        <taxon>Metazoa</taxon>
        <taxon>Ecdysozoa</taxon>
        <taxon>Arthropoda</taxon>
        <taxon>Chelicerata</taxon>
        <taxon>Arachnida</taxon>
        <taxon>Araneae</taxon>
        <taxon>Araneomorphae</taxon>
        <taxon>Entelegynae</taxon>
        <taxon>Araneoidea</taxon>
        <taxon>Araneidae</taxon>
        <taxon>Caerostris</taxon>
    </lineage>
</organism>
<dbReference type="EMBL" id="BPLR01019607">
    <property type="protein sequence ID" value="GIX69696.1"/>
    <property type="molecule type" value="Genomic_DNA"/>
</dbReference>
<dbReference type="Proteomes" id="UP001054945">
    <property type="component" value="Unassembled WGS sequence"/>
</dbReference>
<gene>
    <name evidence="1" type="ORF">CEXT_175781</name>
</gene>
<dbReference type="AlphaFoldDB" id="A0AAV4MC98"/>
<keyword evidence="2" id="KW-1185">Reference proteome</keyword>
<protein>
    <submittedName>
        <fullName evidence="1">Uncharacterized protein</fullName>
    </submittedName>
</protein>
<reference evidence="1 2" key="1">
    <citation type="submission" date="2021-06" db="EMBL/GenBank/DDBJ databases">
        <title>Caerostris extrusa draft genome.</title>
        <authorList>
            <person name="Kono N."/>
            <person name="Arakawa K."/>
        </authorList>
    </citation>
    <scope>NUCLEOTIDE SEQUENCE [LARGE SCALE GENOMIC DNA]</scope>
</reference>
<name>A0AAV4MC98_CAEEX</name>